<evidence type="ECO:0000256" key="2">
    <source>
        <dbReference type="SAM" id="MobiDB-lite"/>
    </source>
</evidence>
<organism evidence="4 5">
    <name type="scientific">Nitrospira defluvii</name>
    <dbReference type="NCBI Taxonomy" id="330214"/>
    <lineage>
        <taxon>Bacteria</taxon>
        <taxon>Pseudomonadati</taxon>
        <taxon>Nitrospirota</taxon>
        <taxon>Nitrospiria</taxon>
        <taxon>Nitrospirales</taxon>
        <taxon>Nitrospiraceae</taxon>
        <taxon>Nitrospira</taxon>
    </lineage>
</organism>
<keyword evidence="5" id="KW-1185">Reference proteome</keyword>
<evidence type="ECO:0008006" key="6">
    <source>
        <dbReference type="Google" id="ProtNLM"/>
    </source>
</evidence>
<dbReference type="Gene3D" id="6.10.340.10">
    <property type="match status" value="1"/>
</dbReference>
<evidence type="ECO:0000313" key="4">
    <source>
        <dbReference type="EMBL" id="CAE6699231.1"/>
    </source>
</evidence>
<keyword evidence="3" id="KW-0812">Transmembrane</keyword>
<dbReference type="RefSeq" id="WP_213040499.1">
    <property type="nucleotide sequence ID" value="NZ_CAJNBJ010000001.1"/>
</dbReference>
<keyword evidence="3" id="KW-0472">Membrane</keyword>
<keyword evidence="1" id="KW-0175">Coiled coil</keyword>
<feature type="transmembrane region" description="Helical" evidence="3">
    <location>
        <begin position="27"/>
        <end position="52"/>
    </location>
</feature>
<evidence type="ECO:0000313" key="5">
    <source>
        <dbReference type="Proteomes" id="UP000675880"/>
    </source>
</evidence>
<feature type="coiled-coil region" evidence="1">
    <location>
        <begin position="168"/>
        <end position="195"/>
    </location>
</feature>
<keyword evidence="3" id="KW-1133">Transmembrane helix</keyword>
<dbReference type="Proteomes" id="UP000675880">
    <property type="component" value="Unassembled WGS sequence"/>
</dbReference>
<feature type="region of interest" description="Disordered" evidence="2">
    <location>
        <begin position="200"/>
        <end position="219"/>
    </location>
</feature>
<accession>A0ABM8QJF1</accession>
<dbReference type="EMBL" id="CAJNBJ010000001">
    <property type="protein sequence ID" value="CAE6699231.1"/>
    <property type="molecule type" value="Genomic_DNA"/>
</dbReference>
<name>A0ABM8QJF1_9BACT</name>
<evidence type="ECO:0000256" key="3">
    <source>
        <dbReference type="SAM" id="Phobius"/>
    </source>
</evidence>
<protein>
    <recommendedName>
        <fullName evidence="6">HAMP domain-containing protein</fullName>
    </recommendedName>
</protein>
<proteinExistence type="predicted"/>
<feature type="transmembrane region" description="Helical" evidence="3">
    <location>
        <begin position="78"/>
        <end position="101"/>
    </location>
</feature>
<comment type="caution">
    <text evidence="4">The sequence shown here is derived from an EMBL/GenBank/DDBJ whole genome shotgun (WGS) entry which is preliminary data.</text>
</comment>
<reference evidence="4 5" key="1">
    <citation type="submission" date="2021-02" db="EMBL/GenBank/DDBJ databases">
        <authorList>
            <person name="Han P."/>
        </authorList>
    </citation>
    <scope>NUCLEOTIDE SEQUENCE [LARGE SCALE GENOMIC DNA]</scope>
    <source>
        <strain evidence="4">Candidatus Nitrospira sp. ZN2</strain>
    </source>
</reference>
<sequence>MDEKGGGHMSRPRFRRHFLWDTVQPRFLCLSLCYVVVVIVAVSAALFVPLMLELNHLPLSSVEAQRVAEQFELLHSRFWPVVVVVSLLLIVHGVFFSHRIAGPLYRFRRIFQSVASGDLTVRTSIRKSDYLHVEAQCLGEMVNALREKIGRIEAHHADMTPQLERLKAAAARGALREVEQETERLRATVEQLAQAMEPFQTDSQPVEPTPATLPTAAGF</sequence>
<gene>
    <name evidence="4" type="ORF">NSPZN2_10637</name>
</gene>
<evidence type="ECO:0000256" key="1">
    <source>
        <dbReference type="SAM" id="Coils"/>
    </source>
</evidence>